<evidence type="ECO:0000313" key="2">
    <source>
        <dbReference type="Proteomes" id="UP001396334"/>
    </source>
</evidence>
<dbReference type="Gene3D" id="3.60.10.10">
    <property type="entry name" value="Endonuclease/exonuclease/phosphatase"/>
    <property type="match status" value="1"/>
</dbReference>
<proteinExistence type="predicted"/>
<evidence type="ECO:0000313" key="1">
    <source>
        <dbReference type="EMBL" id="KAK9018282.1"/>
    </source>
</evidence>
<dbReference type="PANTHER" id="PTHR33710:SF79">
    <property type="entry name" value="OS06G0205337 PROTEIN"/>
    <property type="match status" value="1"/>
</dbReference>
<comment type="caution">
    <text evidence="1">The sequence shown here is derived from an EMBL/GenBank/DDBJ whole genome shotgun (WGS) entry which is preliminary data.</text>
</comment>
<protein>
    <recommendedName>
        <fullName evidence="3">Reverse transcriptase</fullName>
    </recommendedName>
</protein>
<reference evidence="1 2" key="1">
    <citation type="journal article" date="2024" name="G3 (Bethesda)">
        <title>Genome assembly of Hibiscus sabdariffa L. provides insights into metabolisms of medicinal natural products.</title>
        <authorList>
            <person name="Kim T."/>
        </authorList>
    </citation>
    <scope>NUCLEOTIDE SEQUENCE [LARGE SCALE GENOMIC DNA]</scope>
    <source>
        <strain evidence="1">TK-2024</strain>
        <tissue evidence="1">Old leaves</tissue>
    </source>
</reference>
<keyword evidence="2" id="KW-1185">Reference proteome</keyword>
<organism evidence="1 2">
    <name type="scientific">Hibiscus sabdariffa</name>
    <name type="common">roselle</name>
    <dbReference type="NCBI Taxonomy" id="183260"/>
    <lineage>
        <taxon>Eukaryota</taxon>
        <taxon>Viridiplantae</taxon>
        <taxon>Streptophyta</taxon>
        <taxon>Embryophyta</taxon>
        <taxon>Tracheophyta</taxon>
        <taxon>Spermatophyta</taxon>
        <taxon>Magnoliopsida</taxon>
        <taxon>eudicotyledons</taxon>
        <taxon>Gunneridae</taxon>
        <taxon>Pentapetalae</taxon>
        <taxon>rosids</taxon>
        <taxon>malvids</taxon>
        <taxon>Malvales</taxon>
        <taxon>Malvaceae</taxon>
        <taxon>Malvoideae</taxon>
        <taxon>Hibiscus</taxon>
    </lineage>
</organism>
<accession>A0ABR2RZ89</accession>
<dbReference type="EMBL" id="JBBPBN010000019">
    <property type="protein sequence ID" value="KAK9018282.1"/>
    <property type="molecule type" value="Genomic_DNA"/>
</dbReference>
<gene>
    <name evidence="1" type="ORF">V6N11_001260</name>
</gene>
<evidence type="ECO:0008006" key="3">
    <source>
        <dbReference type="Google" id="ProtNLM"/>
    </source>
</evidence>
<dbReference type="Proteomes" id="UP001396334">
    <property type="component" value="Unassembled WGS sequence"/>
</dbReference>
<dbReference type="PANTHER" id="PTHR33710">
    <property type="entry name" value="BNAC02G09200D PROTEIN"/>
    <property type="match status" value="1"/>
</dbReference>
<dbReference type="SUPFAM" id="SSF56219">
    <property type="entry name" value="DNase I-like"/>
    <property type="match status" value="1"/>
</dbReference>
<sequence>MDPSCLLELPLKGGTFTWSNHMSEDEAILEKLDRILISLEWSSSFLKAIGVLDATIASDHAPIFLLLKGMGKRYKKDFKFEAKWILEDECTDKVKDGWYSMGDSNRHLGFGRKLNRTRFKLRQWSKVKKGNSKVKEEMKERIKFLQGKQLYDSREWI</sequence>
<name>A0ABR2RZ89_9ROSI</name>
<dbReference type="InterPro" id="IPR036691">
    <property type="entry name" value="Endo/exonu/phosph_ase_sf"/>
</dbReference>